<dbReference type="Proteomes" id="UP000463961">
    <property type="component" value="Chromosome"/>
</dbReference>
<keyword evidence="1 4" id="KW-0378">Hydrolase</keyword>
<feature type="domain" description="GH18" evidence="6">
    <location>
        <begin position="13"/>
        <end position="397"/>
    </location>
</feature>
<evidence type="ECO:0000256" key="1">
    <source>
        <dbReference type="ARBA" id="ARBA00022801"/>
    </source>
</evidence>
<dbReference type="GO" id="GO:0008061">
    <property type="term" value="F:chitin binding"/>
    <property type="evidence" value="ECO:0007669"/>
    <property type="project" value="InterPro"/>
</dbReference>
<dbReference type="InterPro" id="IPR052750">
    <property type="entry name" value="GH18_Chitinase"/>
</dbReference>
<dbReference type="CDD" id="cd12215">
    <property type="entry name" value="ChiC_BD"/>
    <property type="match status" value="1"/>
</dbReference>
<dbReference type="PANTHER" id="PTHR42976:SF1">
    <property type="entry name" value="GH18 DOMAIN-CONTAINING PROTEIN-RELATED"/>
    <property type="match status" value="1"/>
</dbReference>
<dbReference type="GO" id="GO:0004553">
    <property type="term" value="F:hydrolase activity, hydrolyzing O-glycosyl compounds"/>
    <property type="evidence" value="ECO:0007669"/>
    <property type="project" value="InterPro"/>
</dbReference>
<dbReference type="CDD" id="cd06543">
    <property type="entry name" value="GH18_PF-ChiA-like"/>
    <property type="match status" value="1"/>
</dbReference>
<evidence type="ECO:0000256" key="4">
    <source>
        <dbReference type="RuleBase" id="RU000489"/>
    </source>
</evidence>
<keyword evidence="2" id="KW-0119">Carbohydrate metabolism</keyword>
<dbReference type="InterPro" id="IPR029070">
    <property type="entry name" value="Chitinase_insertion_sf"/>
</dbReference>
<evidence type="ECO:0000313" key="8">
    <source>
        <dbReference type="Proteomes" id="UP000463961"/>
    </source>
</evidence>
<dbReference type="Pfam" id="PF02839">
    <property type="entry name" value="CBM_5_12"/>
    <property type="match status" value="1"/>
</dbReference>
<feature type="compositionally biased region" description="Pro residues" evidence="5">
    <location>
        <begin position="431"/>
        <end position="441"/>
    </location>
</feature>
<dbReference type="InterPro" id="IPR001223">
    <property type="entry name" value="Glyco_hydro18_cat"/>
</dbReference>
<dbReference type="PROSITE" id="PS51910">
    <property type="entry name" value="GH18_2"/>
    <property type="match status" value="2"/>
</dbReference>
<feature type="compositionally biased region" description="Low complexity" evidence="5">
    <location>
        <begin position="561"/>
        <end position="571"/>
    </location>
</feature>
<dbReference type="SUPFAM" id="SSF54556">
    <property type="entry name" value="Chitinase insertion domain"/>
    <property type="match status" value="1"/>
</dbReference>
<feature type="domain" description="GH18" evidence="6">
    <location>
        <begin position="799"/>
        <end position="1077"/>
    </location>
</feature>
<dbReference type="GO" id="GO:0005975">
    <property type="term" value="P:carbohydrate metabolic process"/>
    <property type="evidence" value="ECO:0007669"/>
    <property type="project" value="InterPro"/>
</dbReference>
<evidence type="ECO:0000256" key="2">
    <source>
        <dbReference type="ARBA" id="ARBA00023277"/>
    </source>
</evidence>
<dbReference type="OrthoDB" id="8573752at2"/>
<dbReference type="PROSITE" id="PS01095">
    <property type="entry name" value="GH18_1"/>
    <property type="match status" value="1"/>
</dbReference>
<evidence type="ECO:0000256" key="5">
    <source>
        <dbReference type="SAM" id="MobiDB-lite"/>
    </source>
</evidence>
<dbReference type="Pfam" id="PF00704">
    <property type="entry name" value="Glyco_hydro_18"/>
    <property type="match status" value="1"/>
</dbReference>
<dbReference type="InterPro" id="IPR011583">
    <property type="entry name" value="Chitinase_II/V-like_cat"/>
</dbReference>
<dbReference type="InterPro" id="IPR003610">
    <property type="entry name" value="CBM5/12"/>
</dbReference>
<dbReference type="GO" id="GO:0005576">
    <property type="term" value="C:extracellular region"/>
    <property type="evidence" value="ECO:0007669"/>
    <property type="project" value="InterPro"/>
</dbReference>
<name>A0A7R6TP66_9RHOO</name>
<dbReference type="InterPro" id="IPR001579">
    <property type="entry name" value="Glyco_hydro_18_chit_AS"/>
</dbReference>
<keyword evidence="3 4" id="KW-0326">Glycosidase</keyword>
<sequence length="1091" mass="114759">MSDNSYENGTVPPIIAAYYPEWAIYSRDFNVADVPAENLTHLIYAFSKIDSAGKMGLFDSYAAVEKTFNAADSVDGVADTWDQTLAGNFNQLAELKLANPELKTMIAVGGWTLSGTFSDVAATAESRATFAQSVVDFMQKYPMFDGIDFDWEYAGGGGLESNIVRPEDGANYALLLTEVRARLDGLEAQNGHEYQISVASPAGADKIAQLDLAAMAESVDFFNLMAYDFHGGWETTTGHQAPMFDTIGGNYDITTAVDLYLAAGVDPSAIVLGTPAYTRAWSGVEDGGDGGWDAASTGLAQGTFERGVYDYKDIVAKITAPGSDWKIYWDDNAQAAYAYSPSEKIYTTLETPASVALKAQWAQSKGLGGMMLWDLSGDITSGAESLSAAAYQSWYEGVTFEAIAGASALTPDVVVAGNGEMDTITDYVYVPPTPTPTPSPNPDASSTDTSGGTSNGGSTTTDPVVPPVTTPAKVVTVNWSWGSNQQLDFNPATDKIDLGWFQAREFTLTEVNGSTVLSIPTNQQSYTLKGVTLAELHDSNFVALDSATAAYLHSVTGEQASSGGSSTVTPTPVVPDPVVPEPTPTPTPVDPTPTPTPTPAPVTGGTTTSVGWAWGSHKAIAFNPATDKLDFGWNFQSGQLTVTESNGSTVISIPSNQQSYTLTGVSLSELSTANFVSNDSGLLAYVAGVLGSGAVAPMPTPAPVVPDSGTTPDDVPADTTTDTNAWASWQVYTAGDRVSFGDNVYEAKWWTQNETPTNGATTAAVWQLVSDSSSTPVTPPAPVVPVTPVDRDPLAATDQVFSPYIDMSLYKSQSLAQIVQDSGVEDITLAFMLNSGTDQIGWGGMGTIQNDGLPAGSSMLEQIEAVQQMGVNVRVSFGGAMGSEPALQFSSADALADAYQSVIDRYHVNSLDFDIEGGAIANSAANHLRNEALVAVNEANPDLDISFTLPAMPTGLTYEGINLLAQAKQDGVDIDVVNIMAMDYGAYADSGDMGQDAIDAALATISQLRDLGIDAKVGITPMIGINDVQSEVFTIEDANQLMAFAKDNPDIASIGMWSLGRDNGSQLNTVSPVASGISQSEYEFSGVFGVI</sequence>
<dbReference type="Gene3D" id="3.20.20.80">
    <property type="entry name" value="Glycosidases"/>
    <property type="match status" value="2"/>
</dbReference>
<keyword evidence="8" id="KW-1185">Reference proteome</keyword>
<dbReference type="GO" id="GO:0030246">
    <property type="term" value="F:carbohydrate binding"/>
    <property type="evidence" value="ECO:0007669"/>
    <property type="project" value="InterPro"/>
</dbReference>
<dbReference type="SMART" id="SM00636">
    <property type="entry name" value="Glyco_18"/>
    <property type="match status" value="1"/>
</dbReference>
<dbReference type="InterPro" id="IPR017853">
    <property type="entry name" value="GH"/>
</dbReference>
<feature type="region of interest" description="Disordered" evidence="5">
    <location>
        <begin position="558"/>
        <end position="608"/>
    </location>
</feature>
<reference evidence="8" key="1">
    <citation type="submission" date="2020-01" db="EMBL/GenBank/DDBJ databases">
        <title>Phosphoaccumulans saitamaens gen. nov., sp. nov., a polyphosphate accumulating bacterium isolated from surface river water.</title>
        <authorList>
            <person name="Watanabe K."/>
            <person name="Suda W."/>
        </authorList>
    </citation>
    <scope>NUCLEOTIDE SEQUENCE [LARGE SCALE GENOMIC DNA]</scope>
    <source>
        <strain evidence="8">ICHIAU1</strain>
    </source>
</reference>
<evidence type="ECO:0000313" key="7">
    <source>
        <dbReference type="EMBL" id="BBU68793.1"/>
    </source>
</evidence>
<proteinExistence type="predicted"/>
<dbReference type="InterPro" id="IPR036573">
    <property type="entry name" value="CBM_sf_5/12"/>
</dbReference>
<organism evidence="7 8">
    <name type="scientific">Fluviibacter phosphoraccumulans</name>
    <dbReference type="NCBI Taxonomy" id="1751046"/>
    <lineage>
        <taxon>Bacteria</taxon>
        <taxon>Pseudomonadati</taxon>
        <taxon>Pseudomonadota</taxon>
        <taxon>Betaproteobacteria</taxon>
        <taxon>Rhodocyclales</taxon>
        <taxon>Fluviibacteraceae</taxon>
        <taxon>Fluviibacter</taxon>
    </lineage>
</organism>
<feature type="region of interest" description="Disordered" evidence="5">
    <location>
        <begin position="427"/>
        <end position="468"/>
    </location>
</feature>
<evidence type="ECO:0000256" key="3">
    <source>
        <dbReference type="ARBA" id="ARBA00023295"/>
    </source>
</evidence>
<protein>
    <recommendedName>
        <fullName evidence="6">GH18 domain-containing protein</fullName>
    </recommendedName>
</protein>
<dbReference type="SMART" id="SM00495">
    <property type="entry name" value="ChtBD3"/>
    <property type="match status" value="1"/>
</dbReference>
<gene>
    <name evidence="7" type="ORF">ICHIAU1_10760</name>
</gene>
<evidence type="ECO:0000259" key="6">
    <source>
        <dbReference type="PROSITE" id="PS51910"/>
    </source>
</evidence>
<dbReference type="AlphaFoldDB" id="A0A7R6TP66"/>
<dbReference type="Gene3D" id="2.10.10.20">
    <property type="entry name" value="Carbohydrate-binding module superfamily 5/12"/>
    <property type="match status" value="1"/>
</dbReference>
<feature type="compositionally biased region" description="Low complexity" evidence="5">
    <location>
        <begin position="442"/>
        <end position="463"/>
    </location>
</feature>
<dbReference type="PANTHER" id="PTHR42976">
    <property type="entry name" value="BIFUNCTIONAL CHITINASE/LYSOZYME-RELATED"/>
    <property type="match status" value="1"/>
</dbReference>
<accession>A0A7R6TP66</accession>
<dbReference type="RefSeq" id="WP_162050451.1">
    <property type="nucleotide sequence ID" value="NZ_AP022345.1"/>
</dbReference>
<dbReference type="CDD" id="cd06548">
    <property type="entry name" value="GH18_chitinase"/>
    <property type="match status" value="1"/>
</dbReference>
<dbReference type="EMBL" id="AP022345">
    <property type="protein sequence ID" value="BBU68793.1"/>
    <property type="molecule type" value="Genomic_DNA"/>
</dbReference>
<dbReference type="SUPFAM" id="SSF51445">
    <property type="entry name" value="(Trans)glycosidases"/>
    <property type="match status" value="2"/>
</dbReference>
<dbReference type="Gene3D" id="3.10.50.10">
    <property type="match status" value="1"/>
</dbReference>
<feature type="compositionally biased region" description="Pro residues" evidence="5">
    <location>
        <begin position="572"/>
        <end position="600"/>
    </location>
</feature>
<dbReference type="SUPFAM" id="SSF51055">
    <property type="entry name" value="Carbohydrate binding domain"/>
    <property type="match status" value="1"/>
</dbReference>